<dbReference type="AlphaFoldDB" id="A0A8H5HNG6"/>
<evidence type="ECO:0000256" key="1">
    <source>
        <dbReference type="SAM" id="MobiDB-lite"/>
    </source>
</evidence>
<organism evidence="2 3">
    <name type="scientific">Collybiopsis confluens</name>
    <dbReference type="NCBI Taxonomy" id="2823264"/>
    <lineage>
        <taxon>Eukaryota</taxon>
        <taxon>Fungi</taxon>
        <taxon>Dikarya</taxon>
        <taxon>Basidiomycota</taxon>
        <taxon>Agaricomycotina</taxon>
        <taxon>Agaricomycetes</taxon>
        <taxon>Agaricomycetidae</taxon>
        <taxon>Agaricales</taxon>
        <taxon>Marasmiineae</taxon>
        <taxon>Omphalotaceae</taxon>
        <taxon>Collybiopsis</taxon>
    </lineage>
</organism>
<comment type="caution">
    <text evidence="2">The sequence shown here is derived from an EMBL/GenBank/DDBJ whole genome shotgun (WGS) entry which is preliminary data.</text>
</comment>
<protein>
    <submittedName>
        <fullName evidence="2">Uncharacterized protein</fullName>
    </submittedName>
</protein>
<feature type="region of interest" description="Disordered" evidence="1">
    <location>
        <begin position="172"/>
        <end position="227"/>
    </location>
</feature>
<proteinExistence type="predicted"/>
<evidence type="ECO:0000313" key="2">
    <source>
        <dbReference type="EMBL" id="KAF5386492.1"/>
    </source>
</evidence>
<gene>
    <name evidence="2" type="ORF">D9757_005838</name>
</gene>
<feature type="region of interest" description="Disordered" evidence="1">
    <location>
        <begin position="242"/>
        <end position="314"/>
    </location>
</feature>
<feature type="region of interest" description="Disordered" evidence="1">
    <location>
        <begin position="1"/>
        <end position="66"/>
    </location>
</feature>
<feature type="compositionally biased region" description="Basic and acidic residues" evidence="1">
    <location>
        <begin position="21"/>
        <end position="30"/>
    </location>
</feature>
<dbReference type="OrthoDB" id="2855464at2759"/>
<evidence type="ECO:0000313" key="3">
    <source>
        <dbReference type="Proteomes" id="UP000518752"/>
    </source>
</evidence>
<accession>A0A8H5HNG6</accession>
<keyword evidence="3" id="KW-1185">Reference proteome</keyword>
<dbReference type="Proteomes" id="UP000518752">
    <property type="component" value="Unassembled WGS sequence"/>
</dbReference>
<reference evidence="2 3" key="1">
    <citation type="journal article" date="2020" name="ISME J.">
        <title>Uncovering the hidden diversity of litter-decomposition mechanisms in mushroom-forming fungi.</title>
        <authorList>
            <person name="Floudas D."/>
            <person name="Bentzer J."/>
            <person name="Ahren D."/>
            <person name="Johansson T."/>
            <person name="Persson P."/>
            <person name="Tunlid A."/>
        </authorList>
    </citation>
    <scope>NUCLEOTIDE SEQUENCE [LARGE SCALE GENOMIC DNA]</scope>
    <source>
        <strain evidence="2 3">CBS 406.79</strain>
    </source>
</reference>
<feature type="compositionally biased region" description="Low complexity" evidence="1">
    <location>
        <begin position="242"/>
        <end position="252"/>
    </location>
</feature>
<dbReference type="EMBL" id="JAACJN010000035">
    <property type="protein sequence ID" value="KAF5386492.1"/>
    <property type="molecule type" value="Genomic_DNA"/>
</dbReference>
<name>A0A8H5HNG6_9AGAR</name>
<feature type="compositionally biased region" description="Low complexity" evidence="1">
    <location>
        <begin position="214"/>
        <end position="224"/>
    </location>
</feature>
<sequence length="398" mass="44171">MVICTSPRKGSKQPKRVSTTRLHEAHDKSCDAPAVQVQGIRVEPDSEALLPQMKPDSDYDENDEHTEEKSPALLVAMWERKRELLADPWINKCEGFGPRRVECILCTKSILLDKRKDYYTTPWKKHANRCPLIRAKHFEKGEEMPEAYLIADYGRAGARSILRARGEGTLPLTSSPRFVNPYRRDGRLKTGSSDNTIRTRPAQREMASKTPVYSSDSVSSSSDSCGSAVRESLHLPGAFSSSASMSTPSMTFDSLPSSPHSTASLSCSNTTPYNHDWTPQSNPATSPSMSFGSVSSPYLTHSQSDSIGTTPAWNQLSDSNSVLRGYTEPSEAVSRNGENDFVQSVLRMAELKNRSMWDTVPQSEERSWDLARTFVPDIPTTLYADGSFIPYSDVRSTL</sequence>
<feature type="compositionally biased region" description="Polar residues" evidence="1">
    <location>
        <begin position="254"/>
        <end position="285"/>
    </location>
</feature>
<feature type="compositionally biased region" description="Polar residues" evidence="1">
    <location>
        <begin position="297"/>
        <end position="314"/>
    </location>
</feature>
<feature type="compositionally biased region" description="Low complexity" evidence="1">
    <location>
        <begin position="286"/>
        <end position="296"/>
    </location>
</feature>